<dbReference type="SUPFAM" id="SSF57701">
    <property type="entry name" value="Zn2/Cys6 DNA-binding domain"/>
    <property type="match status" value="1"/>
</dbReference>
<reference evidence="6" key="1">
    <citation type="submission" date="2022-11" db="EMBL/GenBank/DDBJ databases">
        <authorList>
            <person name="Petersen C."/>
        </authorList>
    </citation>
    <scope>NUCLEOTIDE SEQUENCE</scope>
    <source>
        <strain evidence="6">IBT 21917</strain>
    </source>
</reference>
<evidence type="ECO:0000256" key="2">
    <source>
        <dbReference type="ARBA" id="ARBA00023125"/>
    </source>
</evidence>
<dbReference type="Gene3D" id="4.10.240.10">
    <property type="entry name" value="Zn(2)-C6 fungal-type DNA-binding domain"/>
    <property type="match status" value="1"/>
</dbReference>
<proteinExistence type="predicted"/>
<name>A0A9W9LWP8_9EURO</name>
<gene>
    <name evidence="6" type="ORF">N7492_003159</name>
</gene>
<evidence type="ECO:0000256" key="4">
    <source>
        <dbReference type="ARBA" id="ARBA00023242"/>
    </source>
</evidence>
<dbReference type="InterPro" id="IPR036864">
    <property type="entry name" value="Zn2-C6_fun-type_DNA-bd_sf"/>
</dbReference>
<dbReference type="GO" id="GO:0000981">
    <property type="term" value="F:DNA-binding transcription factor activity, RNA polymerase II-specific"/>
    <property type="evidence" value="ECO:0007669"/>
    <property type="project" value="InterPro"/>
</dbReference>
<feature type="domain" description="Zn(2)-C6 fungal-type" evidence="5">
    <location>
        <begin position="61"/>
        <end position="91"/>
    </location>
</feature>
<keyword evidence="4" id="KW-0539">Nucleus</keyword>
<reference evidence="6" key="2">
    <citation type="journal article" date="2023" name="IMA Fungus">
        <title>Comparative genomic study of the Penicillium genus elucidates a diverse pangenome and 15 lateral gene transfer events.</title>
        <authorList>
            <person name="Petersen C."/>
            <person name="Sorensen T."/>
            <person name="Nielsen M.R."/>
            <person name="Sondergaard T.E."/>
            <person name="Sorensen J.L."/>
            <person name="Fitzpatrick D.A."/>
            <person name="Frisvad J.C."/>
            <person name="Nielsen K.L."/>
        </authorList>
    </citation>
    <scope>NUCLEOTIDE SEQUENCE</scope>
    <source>
        <strain evidence="6">IBT 21917</strain>
    </source>
</reference>
<evidence type="ECO:0000256" key="1">
    <source>
        <dbReference type="ARBA" id="ARBA00023015"/>
    </source>
</evidence>
<dbReference type="Proteomes" id="UP001146351">
    <property type="component" value="Unassembled WGS sequence"/>
</dbReference>
<keyword evidence="2" id="KW-0238">DNA-binding</keyword>
<keyword evidence="3" id="KW-0804">Transcription</keyword>
<sequence length="127" mass="14323">MAPQRSAHPDPKNHSSVAQSVIPRSVCGRISHWLWSGWWGTGCEPVSSPSTTQPYEPDPLDCKACREWNVACDHTRPQCAHCYEQQILCFYVKPTHKPKVKATPVEVPILRPVRPPDARSRVQATTR</sequence>
<dbReference type="GO" id="GO:0008270">
    <property type="term" value="F:zinc ion binding"/>
    <property type="evidence" value="ECO:0007669"/>
    <property type="project" value="InterPro"/>
</dbReference>
<protein>
    <recommendedName>
        <fullName evidence="5">Zn(2)-C6 fungal-type domain-containing protein</fullName>
    </recommendedName>
</protein>
<dbReference type="EMBL" id="JAPQKO010000002">
    <property type="protein sequence ID" value="KAJ5179949.1"/>
    <property type="molecule type" value="Genomic_DNA"/>
</dbReference>
<organism evidence="6 7">
    <name type="scientific">Penicillium capsulatum</name>
    <dbReference type="NCBI Taxonomy" id="69766"/>
    <lineage>
        <taxon>Eukaryota</taxon>
        <taxon>Fungi</taxon>
        <taxon>Dikarya</taxon>
        <taxon>Ascomycota</taxon>
        <taxon>Pezizomycotina</taxon>
        <taxon>Eurotiomycetes</taxon>
        <taxon>Eurotiomycetidae</taxon>
        <taxon>Eurotiales</taxon>
        <taxon>Aspergillaceae</taxon>
        <taxon>Penicillium</taxon>
    </lineage>
</organism>
<evidence type="ECO:0000256" key="3">
    <source>
        <dbReference type="ARBA" id="ARBA00023163"/>
    </source>
</evidence>
<dbReference type="AlphaFoldDB" id="A0A9W9LWP8"/>
<accession>A0A9W9LWP8</accession>
<dbReference type="PROSITE" id="PS50048">
    <property type="entry name" value="ZN2_CY6_FUNGAL_2"/>
    <property type="match status" value="1"/>
</dbReference>
<evidence type="ECO:0000259" key="5">
    <source>
        <dbReference type="PROSITE" id="PS50048"/>
    </source>
</evidence>
<evidence type="ECO:0000313" key="6">
    <source>
        <dbReference type="EMBL" id="KAJ5179949.1"/>
    </source>
</evidence>
<keyword evidence="1" id="KW-0805">Transcription regulation</keyword>
<dbReference type="InterPro" id="IPR001138">
    <property type="entry name" value="Zn2Cys6_DnaBD"/>
</dbReference>
<comment type="caution">
    <text evidence="6">The sequence shown here is derived from an EMBL/GenBank/DDBJ whole genome shotgun (WGS) entry which is preliminary data.</text>
</comment>
<dbReference type="GO" id="GO:0003677">
    <property type="term" value="F:DNA binding"/>
    <property type="evidence" value="ECO:0007669"/>
    <property type="project" value="UniProtKB-KW"/>
</dbReference>
<keyword evidence="7" id="KW-1185">Reference proteome</keyword>
<evidence type="ECO:0000313" key="7">
    <source>
        <dbReference type="Proteomes" id="UP001146351"/>
    </source>
</evidence>
<dbReference type="OrthoDB" id="4263859at2759"/>